<proteinExistence type="predicted"/>
<dbReference type="PANTHER" id="PTHR36776">
    <property type="entry name" value="EXPRESSED PROTEIN"/>
    <property type="match status" value="1"/>
</dbReference>
<dbReference type="EMBL" id="KK100799">
    <property type="protein sequence ID" value="KIZ03708.1"/>
    <property type="molecule type" value="Genomic_DNA"/>
</dbReference>
<dbReference type="KEGG" id="mng:MNEG_4251"/>
<reference evidence="1 2" key="1">
    <citation type="journal article" date="2013" name="BMC Genomics">
        <title>Reconstruction of the lipid metabolism for the microalga Monoraphidium neglectum from its genome sequence reveals characteristics suitable for biofuel production.</title>
        <authorList>
            <person name="Bogen C."/>
            <person name="Al-Dilaimi A."/>
            <person name="Albersmeier A."/>
            <person name="Wichmann J."/>
            <person name="Grundmann M."/>
            <person name="Rupp O."/>
            <person name="Lauersen K.J."/>
            <person name="Blifernez-Klassen O."/>
            <person name="Kalinowski J."/>
            <person name="Goesmann A."/>
            <person name="Mussgnug J.H."/>
            <person name="Kruse O."/>
        </authorList>
    </citation>
    <scope>NUCLEOTIDE SEQUENCE [LARGE SCALE GENOMIC DNA]</scope>
    <source>
        <strain evidence="1 2">SAG 48.87</strain>
    </source>
</reference>
<sequence length="102" mass="11194">MIALWLDEEWCPQGVHQDLGRAAGDAYARIRAGGEDEMGGLLLALSNELMGFNYRECFVGPFDVSNKVVKMLMQREGTDVCCTSDSDATRAARFEAGSDRQA</sequence>
<name>A0A0D2JYX5_9CHLO</name>
<evidence type="ECO:0000313" key="1">
    <source>
        <dbReference type="EMBL" id="KIZ03708.1"/>
    </source>
</evidence>
<dbReference type="RefSeq" id="XP_013902727.1">
    <property type="nucleotide sequence ID" value="XM_014047273.1"/>
</dbReference>
<accession>A0A0D2JYX5</accession>
<protein>
    <submittedName>
        <fullName evidence="1">Uncharacterized protein</fullName>
    </submittedName>
</protein>
<evidence type="ECO:0000313" key="2">
    <source>
        <dbReference type="Proteomes" id="UP000054498"/>
    </source>
</evidence>
<organism evidence="1 2">
    <name type="scientific">Monoraphidium neglectum</name>
    <dbReference type="NCBI Taxonomy" id="145388"/>
    <lineage>
        <taxon>Eukaryota</taxon>
        <taxon>Viridiplantae</taxon>
        <taxon>Chlorophyta</taxon>
        <taxon>core chlorophytes</taxon>
        <taxon>Chlorophyceae</taxon>
        <taxon>CS clade</taxon>
        <taxon>Sphaeropleales</taxon>
        <taxon>Selenastraceae</taxon>
        <taxon>Monoraphidium</taxon>
    </lineage>
</organism>
<dbReference type="OrthoDB" id="530342at2759"/>
<gene>
    <name evidence="1" type="ORF">MNEG_4251</name>
</gene>
<dbReference type="PANTHER" id="PTHR36776:SF1">
    <property type="entry name" value="EXPRESSED PROTEIN"/>
    <property type="match status" value="1"/>
</dbReference>
<keyword evidence="2" id="KW-1185">Reference proteome</keyword>
<dbReference type="Proteomes" id="UP000054498">
    <property type="component" value="Unassembled WGS sequence"/>
</dbReference>
<dbReference type="AlphaFoldDB" id="A0A0D2JYX5"/>
<dbReference type="GeneID" id="25737129"/>